<dbReference type="PANTHER" id="PTHR35848:SF6">
    <property type="entry name" value="CUPIN TYPE-2 DOMAIN-CONTAINING PROTEIN"/>
    <property type="match status" value="1"/>
</dbReference>
<organism evidence="3 4">
    <name type="scientific">Chryseobacterium flavum</name>
    <dbReference type="NCBI Taxonomy" id="415851"/>
    <lineage>
        <taxon>Bacteria</taxon>
        <taxon>Pseudomonadati</taxon>
        <taxon>Bacteroidota</taxon>
        <taxon>Flavobacteriia</taxon>
        <taxon>Flavobacteriales</taxon>
        <taxon>Weeksellaceae</taxon>
        <taxon>Chryseobacterium group</taxon>
        <taxon>Chryseobacterium</taxon>
    </lineage>
</organism>
<evidence type="ECO:0000313" key="4">
    <source>
        <dbReference type="Proteomes" id="UP000256769"/>
    </source>
</evidence>
<evidence type="ECO:0000313" key="3">
    <source>
        <dbReference type="EMBL" id="REC65344.1"/>
    </source>
</evidence>
<keyword evidence="1" id="KW-0479">Metal-binding</keyword>
<dbReference type="Pfam" id="PF07883">
    <property type="entry name" value="Cupin_2"/>
    <property type="match status" value="1"/>
</dbReference>
<dbReference type="EMBL" id="QNUE01000015">
    <property type="protein sequence ID" value="REC65344.1"/>
    <property type="molecule type" value="Genomic_DNA"/>
</dbReference>
<dbReference type="InterPro" id="IPR051610">
    <property type="entry name" value="GPI/OXD"/>
</dbReference>
<reference evidence="3 4" key="1">
    <citation type="journal article" date="2007" name="Int. J. Syst. Evol. Microbiol.">
        <title>Chryseobacterium flavum sp. nov., isolated from polluted soil.</title>
        <authorList>
            <person name="Zhou Y."/>
            <person name="Dong J."/>
            <person name="Wang X."/>
            <person name="Huang X."/>
            <person name="Zhang K.Y."/>
            <person name="Zhang Y.Q."/>
            <person name="Guo Y.F."/>
            <person name="Lai R."/>
            <person name="Li W.J."/>
        </authorList>
    </citation>
    <scope>NUCLEOTIDE SEQUENCE [LARGE SCALE GENOMIC DNA]</scope>
    <source>
        <strain evidence="3 4">KCTC 12877</strain>
    </source>
</reference>
<dbReference type="GO" id="GO:0046872">
    <property type="term" value="F:metal ion binding"/>
    <property type="evidence" value="ECO:0007669"/>
    <property type="project" value="UniProtKB-KW"/>
</dbReference>
<name>A0A3D9CI00_9FLAO</name>
<dbReference type="InterPro" id="IPR013096">
    <property type="entry name" value="Cupin_2"/>
</dbReference>
<evidence type="ECO:0000259" key="2">
    <source>
        <dbReference type="Pfam" id="PF07883"/>
    </source>
</evidence>
<dbReference type="InterPro" id="IPR011051">
    <property type="entry name" value="RmlC_Cupin_sf"/>
</dbReference>
<comment type="caution">
    <text evidence="3">The sequence shown here is derived from an EMBL/GenBank/DDBJ whole genome shotgun (WGS) entry which is preliminary data.</text>
</comment>
<dbReference type="InterPro" id="IPR014710">
    <property type="entry name" value="RmlC-like_jellyroll"/>
</dbReference>
<feature type="domain" description="Cupin type-2" evidence="2">
    <location>
        <begin position="48"/>
        <end position="123"/>
    </location>
</feature>
<keyword evidence="4" id="KW-1185">Reference proteome</keyword>
<evidence type="ECO:0000256" key="1">
    <source>
        <dbReference type="ARBA" id="ARBA00022723"/>
    </source>
</evidence>
<dbReference type="SUPFAM" id="SSF51182">
    <property type="entry name" value="RmlC-like cupins"/>
    <property type="match status" value="1"/>
</dbReference>
<gene>
    <name evidence="3" type="ORF">DRF59_16495</name>
</gene>
<accession>A0A3D9CI00</accession>
<proteinExistence type="predicted"/>
<dbReference type="Proteomes" id="UP000256769">
    <property type="component" value="Unassembled WGS sequence"/>
</dbReference>
<protein>
    <recommendedName>
        <fullName evidence="2">Cupin type-2 domain-containing protein</fullName>
    </recommendedName>
</protein>
<sequence>MANCKTLIIYKMVEIVNTEQLLESSTDDQVINQKVVFLTGDDNNAFFMIELQPNEILPAHYHKEKIEIYYIMKGQGRITTGEFKNEKVLDPYVQNVEEGYTFSISPNMVHQIINTGTKPLLILASAPKSHGGEDRYFVEFDFNGGDLPVEAD</sequence>
<dbReference type="AlphaFoldDB" id="A0A3D9CI00"/>
<dbReference type="PANTHER" id="PTHR35848">
    <property type="entry name" value="OXALATE-BINDING PROTEIN"/>
    <property type="match status" value="1"/>
</dbReference>
<dbReference type="Gene3D" id="2.60.120.10">
    <property type="entry name" value="Jelly Rolls"/>
    <property type="match status" value="1"/>
</dbReference>